<gene>
    <name evidence="1" type="ORF">ACFSW5_21925</name>
</gene>
<sequence length="123" mass="13283">MKCPWCHEHIAMKRDGTCPACKNDIAGYASEDEIAADGYGEISLEELIADKFRCSKCRGNACGVKEVAVTGSGLAKPLDANHHHYLFVSCLSCGFVEIYDAEVLGESRSIGAVLDVLFYDGGF</sequence>
<proteinExistence type="predicted"/>
<comment type="caution">
    <text evidence="1">The sequence shown here is derived from an EMBL/GenBank/DDBJ whole genome shotgun (WGS) entry which is preliminary data.</text>
</comment>
<dbReference type="RefSeq" id="WP_379277983.1">
    <property type="nucleotide sequence ID" value="NZ_JBHUGT010000037.1"/>
</dbReference>
<dbReference type="Proteomes" id="UP001597493">
    <property type="component" value="Unassembled WGS sequence"/>
</dbReference>
<dbReference type="InterPro" id="IPR018652">
    <property type="entry name" value="DUF2082_NA-bd_Znr"/>
</dbReference>
<dbReference type="EMBL" id="JBHUMY010000033">
    <property type="protein sequence ID" value="MFD2662918.1"/>
    <property type="molecule type" value="Genomic_DNA"/>
</dbReference>
<organism evidence="1 2">
    <name type="scientific">Paenibacillus thailandensis</name>
    <dbReference type="NCBI Taxonomy" id="393250"/>
    <lineage>
        <taxon>Bacteria</taxon>
        <taxon>Bacillati</taxon>
        <taxon>Bacillota</taxon>
        <taxon>Bacilli</taxon>
        <taxon>Bacillales</taxon>
        <taxon>Paenibacillaceae</taxon>
        <taxon>Paenibacillus</taxon>
    </lineage>
</organism>
<protein>
    <submittedName>
        <fullName evidence="1">Zinc ribbon domain-containing protein</fullName>
    </submittedName>
</protein>
<accession>A0ABW5R527</accession>
<keyword evidence="2" id="KW-1185">Reference proteome</keyword>
<name>A0ABW5R527_9BACL</name>
<evidence type="ECO:0000313" key="2">
    <source>
        <dbReference type="Proteomes" id="UP001597493"/>
    </source>
</evidence>
<reference evidence="2" key="1">
    <citation type="journal article" date="2019" name="Int. J. Syst. Evol. Microbiol.">
        <title>The Global Catalogue of Microorganisms (GCM) 10K type strain sequencing project: providing services to taxonomists for standard genome sequencing and annotation.</title>
        <authorList>
            <consortium name="The Broad Institute Genomics Platform"/>
            <consortium name="The Broad Institute Genome Sequencing Center for Infectious Disease"/>
            <person name="Wu L."/>
            <person name="Ma J."/>
        </authorList>
    </citation>
    <scope>NUCLEOTIDE SEQUENCE [LARGE SCALE GENOMIC DNA]</scope>
    <source>
        <strain evidence="2">TISTR 1827</strain>
    </source>
</reference>
<dbReference type="Pfam" id="PF09855">
    <property type="entry name" value="Zn_ribbon_13"/>
    <property type="match status" value="1"/>
</dbReference>
<evidence type="ECO:0000313" key="1">
    <source>
        <dbReference type="EMBL" id="MFD2662918.1"/>
    </source>
</evidence>